<dbReference type="InterPro" id="IPR018957">
    <property type="entry name" value="Znf_C3HC4_RING-type"/>
</dbReference>
<feature type="region of interest" description="Disordered" evidence="5">
    <location>
        <begin position="1"/>
        <end position="58"/>
    </location>
</feature>
<name>A0A3M7DAM3_HORWE</name>
<dbReference type="SMART" id="SM00184">
    <property type="entry name" value="RING"/>
    <property type="match status" value="1"/>
</dbReference>
<feature type="compositionally biased region" description="Low complexity" evidence="5">
    <location>
        <begin position="670"/>
        <end position="681"/>
    </location>
</feature>
<dbReference type="InterPro" id="IPR001841">
    <property type="entry name" value="Znf_RING"/>
</dbReference>
<evidence type="ECO:0000256" key="3">
    <source>
        <dbReference type="ARBA" id="ARBA00022833"/>
    </source>
</evidence>
<feature type="compositionally biased region" description="Basic residues" evidence="5">
    <location>
        <begin position="412"/>
        <end position="425"/>
    </location>
</feature>
<evidence type="ECO:0000256" key="5">
    <source>
        <dbReference type="SAM" id="MobiDB-lite"/>
    </source>
</evidence>
<feature type="compositionally biased region" description="Polar residues" evidence="5">
    <location>
        <begin position="575"/>
        <end position="585"/>
    </location>
</feature>
<protein>
    <recommendedName>
        <fullName evidence="6">RING-type domain-containing protein</fullName>
    </recommendedName>
</protein>
<evidence type="ECO:0000313" key="7">
    <source>
        <dbReference type="EMBL" id="RMY61418.1"/>
    </source>
</evidence>
<dbReference type="PROSITE" id="PS00518">
    <property type="entry name" value="ZF_RING_1"/>
    <property type="match status" value="1"/>
</dbReference>
<dbReference type="Proteomes" id="UP000270230">
    <property type="component" value="Unassembled WGS sequence"/>
</dbReference>
<evidence type="ECO:0000256" key="4">
    <source>
        <dbReference type="PROSITE-ProRule" id="PRU00175"/>
    </source>
</evidence>
<feature type="compositionally biased region" description="Acidic residues" evidence="5">
    <location>
        <begin position="392"/>
        <end position="404"/>
    </location>
</feature>
<reference evidence="7 8" key="1">
    <citation type="journal article" date="2018" name="BMC Genomics">
        <title>Genomic evidence for intraspecific hybridization in a clonal and extremely halotolerant yeast.</title>
        <authorList>
            <person name="Gostincar C."/>
            <person name="Stajich J.E."/>
            <person name="Zupancic J."/>
            <person name="Zalar P."/>
            <person name="Gunde-Cimerman N."/>
        </authorList>
    </citation>
    <scope>NUCLEOTIDE SEQUENCE [LARGE SCALE GENOMIC DNA]</scope>
    <source>
        <strain evidence="7 8">EXF-151</strain>
    </source>
</reference>
<evidence type="ECO:0000256" key="1">
    <source>
        <dbReference type="ARBA" id="ARBA00022723"/>
    </source>
</evidence>
<dbReference type="Gene3D" id="3.30.40.10">
    <property type="entry name" value="Zinc/RING finger domain, C3HC4 (zinc finger)"/>
    <property type="match status" value="1"/>
</dbReference>
<feature type="region of interest" description="Disordered" evidence="5">
    <location>
        <begin position="296"/>
        <end position="691"/>
    </location>
</feature>
<dbReference type="SUPFAM" id="SSF57850">
    <property type="entry name" value="RING/U-box"/>
    <property type="match status" value="1"/>
</dbReference>
<proteinExistence type="predicted"/>
<comment type="caution">
    <text evidence="7">The sequence shown here is derived from an EMBL/GenBank/DDBJ whole genome shotgun (WGS) entry which is preliminary data.</text>
</comment>
<dbReference type="OrthoDB" id="6105938at2759"/>
<keyword evidence="1" id="KW-0479">Metal-binding</keyword>
<dbReference type="Pfam" id="PF00097">
    <property type="entry name" value="zf-C3HC4"/>
    <property type="match status" value="1"/>
</dbReference>
<feature type="compositionally biased region" description="Acidic residues" evidence="5">
    <location>
        <begin position="319"/>
        <end position="342"/>
    </location>
</feature>
<dbReference type="VEuPathDB" id="FungiDB:BTJ68_04318"/>
<dbReference type="PANTHER" id="PTHR15898">
    <property type="entry name" value="BIFUNCTIONAL APOPTOSIS REGULATOR"/>
    <property type="match status" value="1"/>
</dbReference>
<dbReference type="AlphaFoldDB" id="A0A3M7DAM3"/>
<evidence type="ECO:0000259" key="6">
    <source>
        <dbReference type="PROSITE" id="PS50089"/>
    </source>
</evidence>
<keyword evidence="3" id="KW-0862">Zinc</keyword>
<dbReference type="GO" id="GO:0061630">
    <property type="term" value="F:ubiquitin protein ligase activity"/>
    <property type="evidence" value="ECO:0007669"/>
    <property type="project" value="TreeGrafter"/>
</dbReference>
<feature type="compositionally biased region" description="Basic and acidic residues" evidence="5">
    <location>
        <begin position="632"/>
        <end position="648"/>
    </location>
</feature>
<dbReference type="InterPro" id="IPR017907">
    <property type="entry name" value="Znf_RING_CS"/>
</dbReference>
<dbReference type="PROSITE" id="PS50089">
    <property type="entry name" value="ZF_RING_2"/>
    <property type="match status" value="1"/>
</dbReference>
<feature type="compositionally biased region" description="Low complexity" evidence="5">
    <location>
        <begin position="22"/>
        <end position="46"/>
    </location>
</feature>
<accession>A0A3M7DAM3</accession>
<feature type="compositionally biased region" description="Polar residues" evidence="5">
    <location>
        <begin position="615"/>
        <end position="624"/>
    </location>
</feature>
<dbReference type="CDD" id="cd16568">
    <property type="entry name" value="RING-HC_ScPSH1-like"/>
    <property type="match status" value="1"/>
</dbReference>
<keyword evidence="2 4" id="KW-0863">Zinc-finger</keyword>
<sequence>MENIAPGFVHPEGNTRKRLKISRSPPRASPAAQSSAMASSSAVPPAGDSLSGTSHGHNGPCQHEAALKTLHSDISAMRDLVTCQICHRFMYEPYALSCGHTYCYTCLSQWLGSNKKKTCPDCRMVITQQPTPSYIIRELVLVFLSRNELLPDGETSDEHHNSAREEAEIVSKDKANTDSRTGGLFKGIFRHGAGPLNPIFDPHDRVERCPDCHWEIEDGYCNGCGQPVGEGFSEFDDDDSDMSSSGHDDLDHDVDAHDEESVFGARDDFDGQDHFGSEDDIDPAVFRAAFGAPATMFGRVGQGGREGRTRSPAPVSSDVSDDDSDDPNEYDPDMDGFIDDETQPIGGIYDDDSDDTEVQHAFSRPRQRNAHIVISDDEDERPPLHNGGPAAETEDSGDDDDDEGPVAAGSQRNKRSNNAIRRRPRAAISISSDDDDDSDDDEDSSSDNTEDENDDDDATQEGGGFSPVDSDASALEDERLRLDYWAPEGDAPTWPLPNLPLDGSEPVWGDEGPQDNYDGDSDNGWASARGEYPTLPENHRLETCMHRRSRHSSVRPEDPSRFSPSLSAAVARAHQTPSHTRSRGFQPSGPASRIHLQTQSGAVPRRSVPTHPFNLDNTLASINRNVRVPATRPRDQRRGIPRRYRDSSMDSSEEESTGASGGVEVDLTDSDSSGDSSQTLDAGDWLSSIGR</sequence>
<dbReference type="GO" id="GO:0043161">
    <property type="term" value="P:proteasome-mediated ubiquitin-dependent protein catabolic process"/>
    <property type="evidence" value="ECO:0007669"/>
    <property type="project" value="TreeGrafter"/>
</dbReference>
<feature type="compositionally biased region" description="Acidic residues" evidence="5">
    <location>
        <begin position="432"/>
        <end position="459"/>
    </location>
</feature>
<dbReference type="GO" id="GO:0008270">
    <property type="term" value="F:zinc ion binding"/>
    <property type="evidence" value="ECO:0007669"/>
    <property type="project" value="UniProtKB-KW"/>
</dbReference>
<organism evidence="7 8">
    <name type="scientific">Hortaea werneckii</name>
    <name type="common">Black yeast</name>
    <name type="synonym">Cladosporium werneckii</name>
    <dbReference type="NCBI Taxonomy" id="91943"/>
    <lineage>
        <taxon>Eukaryota</taxon>
        <taxon>Fungi</taxon>
        <taxon>Dikarya</taxon>
        <taxon>Ascomycota</taxon>
        <taxon>Pezizomycotina</taxon>
        <taxon>Dothideomycetes</taxon>
        <taxon>Dothideomycetidae</taxon>
        <taxon>Mycosphaerellales</taxon>
        <taxon>Teratosphaeriaceae</taxon>
        <taxon>Hortaea</taxon>
    </lineage>
</organism>
<feature type="domain" description="RING-type" evidence="6">
    <location>
        <begin position="83"/>
        <end position="123"/>
    </location>
</feature>
<dbReference type="PANTHER" id="PTHR15898:SF13">
    <property type="entry name" value="BIFUNCTIONAL APOPTOSIS REGULATOR"/>
    <property type="match status" value="1"/>
</dbReference>
<gene>
    <name evidence="7" type="ORF">D0865_01004</name>
</gene>
<evidence type="ECO:0000256" key="2">
    <source>
        <dbReference type="ARBA" id="ARBA00022771"/>
    </source>
</evidence>
<evidence type="ECO:0000313" key="8">
    <source>
        <dbReference type="Proteomes" id="UP000270230"/>
    </source>
</evidence>
<dbReference type="InterPro" id="IPR013083">
    <property type="entry name" value="Znf_RING/FYVE/PHD"/>
</dbReference>
<dbReference type="GO" id="GO:0005634">
    <property type="term" value="C:nucleus"/>
    <property type="evidence" value="ECO:0007669"/>
    <property type="project" value="TreeGrafter"/>
</dbReference>
<dbReference type="EMBL" id="QWIN01000036">
    <property type="protein sequence ID" value="RMY61418.1"/>
    <property type="molecule type" value="Genomic_DNA"/>
</dbReference>